<organism evidence="4 5">
    <name type="scientific">Saitoella complicata (strain BCRC 22490 / CBS 7301 / JCM 7358 / NBRC 10748 / NRRL Y-17804)</name>
    <dbReference type="NCBI Taxonomy" id="698492"/>
    <lineage>
        <taxon>Eukaryota</taxon>
        <taxon>Fungi</taxon>
        <taxon>Dikarya</taxon>
        <taxon>Ascomycota</taxon>
        <taxon>Taphrinomycotina</taxon>
        <taxon>Taphrinomycotina incertae sedis</taxon>
        <taxon>Saitoella</taxon>
    </lineage>
</organism>
<dbReference type="GO" id="GO:0016491">
    <property type="term" value="F:oxidoreductase activity"/>
    <property type="evidence" value="ECO:0007669"/>
    <property type="project" value="UniProtKB-KW"/>
</dbReference>
<evidence type="ECO:0000256" key="3">
    <source>
        <dbReference type="ARBA" id="ARBA00023002"/>
    </source>
</evidence>
<keyword evidence="5" id="KW-1185">Reference proteome</keyword>
<name>A0A0E9NI48_SAICN</name>
<reference evidence="4 5" key="1">
    <citation type="journal article" date="2011" name="J. Gen. Appl. Microbiol.">
        <title>Draft genome sequencing of the enigmatic yeast Saitoella complicata.</title>
        <authorList>
            <person name="Nishida H."/>
            <person name="Hamamoto M."/>
            <person name="Sugiyama J."/>
        </authorList>
    </citation>
    <scope>NUCLEOTIDE SEQUENCE [LARGE SCALE GENOMIC DNA]</scope>
    <source>
        <strain evidence="4 5">NRRL Y-17804</strain>
    </source>
</reference>
<keyword evidence="2" id="KW-0521">NADP</keyword>
<dbReference type="InterPro" id="IPR002347">
    <property type="entry name" value="SDR_fam"/>
</dbReference>
<evidence type="ECO:0000256" key="2">
    <source>
        <dbReference type="ARBA" id="ARBA00022857"/>
    </source>
</evidence>
<proteinExistence type="inferred from homology"/>
<dbReference type="OMA" id="SIAQTCA"/>
<dbReference type="CDD" id="cd05233">
    <property type="entry name" value="SDR_c"/>
    <property type="match status" value="1"/>
</dbReference>
<gene>
    <name evidence="4" type="ORF">G7K_3668-t1</name>
</gene>
<dbReference type="Pfam" id="PF13561">
    <property type="entry name" value="adh_short_C2"/>
    <property type="match status" value="1"/>
</dbReference>
<comment type="similarity">
    <text evidence="1">Belongs to the short-chain dehydrogenases/reductases (SDR) family.</text>
</comment>
<dbReference type="RefSeq" id="XP_019023251.1">
    <property type="nucleotide sequence ID" value="XM_019168456.1"/>
</dbReference>
<dbReference type="OrthoDB" id="4131217at2759"/>
<dbReference type="Proteomes" id="UP000033140">
    <property type="component" value="Unassembled WGS sequence"/>
</dbReference>
<dbReference type="SUPFAM" id="SSF51735">
    <property type="entry name" value="NAD(P)-binding Rossmann-fold domains"/>
    <property type="match status" value="1"/>
</dbReference>
<dbReference type="STRING" id="698492.A0A0E9NI48"/>
<dbReference type="Gene3D" id="3.40.50.720">
    <property type="entry name" value="NAD(P)-binding Rossmann-like Domain"/>
    <property type="match status" value="1"/>
</dbReference>
<reference evidence="4 5" key="2">
    <citation type="journal article" date="2014" name="J. Gen. Appl. Microbiol.">
        <title>The early diverging ascomycetous budding yeast Saitoella complicata has three histone deacetylases belonging to the Clr6, Hos2, and Rpd3 lineages.</title>
        <authorList>
            <person name="Nishida H."/>
            <person name="Matsumoto T."/>
            <person name="Kondo S."/>
            <person name="Hamamoto M."/>
            <person name="Yoshikawa H."/>
        </authorList>
    </citation>
    <scope>NUCLEOTIDE SEQUENCE [LARGE SCALE GENOMIC DNA]</scope>
    <source>
        <strain evidence="4 5">NRRL Y-17804</strain>
    </source>
</reference>
<comment type="caution">
    <text evidence="4">The sequence shown here is derived from an EMBL/GenBank/DDBJ whole genome shotgun (WGS) entry which is preliminary data.</text>
</comment>
<dbReference type="PANTHER" id="PTHR43180:SF66">
    <property type="entry name" value="SHORT-CHAIN DEHYDROGENASE_REDUCTASE FAMILY PROTEIN"/>
    <property type="match status" value="1"/>
</dbReference>
<evidence type="ECO:0000313" key="5">
    <source>
        <dbReference type="Proteomes" id="UP000033140"/>
    </source>
</evidence>
<dbReference type="PRINTS" id="PR00081">
    <property type="entry name" value="GDHRDH"/>
</dbReference>
<accession>A0A0E9NI48</accession>
<keyword evidence="3" id="KW-0560">Oxidoreductase</keyword>
<dbReference type="AlphaFoldDB" id="A0A0E9NI48"/>
<reference evidence="4 5" key="3">
    <citation type="journal article" date="2015" name="Genome Announc.">
        <title>Draft Genome Sequence of the Archiascomycetous Yeast Saitoella complicata.</title>
        <authorList>
            <person name="Yamauchi K."/>
            <person name="Kondo S."/>
            <person name="Hamamoto M."/>
            <person name="Takahashi Y."/>
            <person name="Ogura Y."/>
            <person name="Hayashi T."/>
            <person name="Nishida H."/>
        </authorList>
    </citation>
    <scope>NUCLEOTIDE SEQUENCE [LARGE SCALE GENOMIC DNA]</scope>
    <source>
        <strain evidence="4 5">NRRL Y-17804</strain>
    </source>
</reference>
<protein>
    <submittedName>
        <fullName evidence="4">Uncharacterized protein</fullName>
    </submittedName>
</protein>
<sequence>MPDFTNKVVIITGANSPLGIGLATAHELAAGSAKAIYICDLSTDHLENNAAELRKAHPKTDIIVKSFDAGDEEALKAVINEAMSTYSRLDIFFANAGIIGSRTPLSTTTTQTFSQVLHTNTTSVFLALKHASAAMLRSPSPSTASFIATASVAGLRNGAGPMAYSASKAAVINIVQNGAWELGGTGIRINAICPGLIETGMTNELFIQAREKGRLSLVGQLNPLRRYGVAKEIAKVVAFLASEEAGYVNGQAWAVDGGLSASLPVIPPKPKVRKEGSKL</sequence>
<dbReference type="InterPro" id="IPR036291">
    <property type="entry name" value="NAD(P)-bd_dom_sf"/>
</dbReference>
<evidence type="ECO:0000256" key="1">
    <source>
        <dbReference type="ARBA" id="ARBA00006484"/>
    </source>
</evidence>
<dbReference type="EMBL" id="BACD03000023">
    <property type="protein sequence ID" value="GAO49519.1"/>
    <property type="molecule type" value="Genomic_DNA"/>
</dbReference>
<dbReference type="FunFam" id="3.40.50.720:FF:000084">
    <property type="entry name" value="Short-chain dehydrogenase reductase"/>
    <property type="match status" value="1"/>
</dbReference>
<dbReference type="PANTHER" id="PTHR43180">
    <property type="entry name" value="3-OXOACYL-(ACYL-CARRIER-PROTEIN) REDUCTASE (AFU_ORTHOLOGUE AFUA_6G11210)"/>
    <property type="match status" value="1"/>
</dbReference>
<evidence type="ECO:0000313" key="4">
    <source>
        <dbReference type="EMBL" id="GAO49519.1"/>
    </source>
</evidence>